<evidence type="ECO:0000259" key="2">
    <source>
        <dbReference type="Pfam" id="PF07995"/>
    </source>
</evidence>
<reference evidence="3" key="2">
    <citation type="submission" date="2023-05" db="EMBL/GenBank/DDBJ databases">
        <authorList>
            <consortium name="Lawrence Berkeley National Laboratory"/>
            <person name="Steindorff A."/>
            <person name="Hensen N."/>
            <person name="Bonometti L."/>
            <person name="Westerberg I."/>
            <person name="Brannstrom I.O."/>
            <person name="Guillou S."/>
            <person name="Cros-Aarteil S."/>
            <person name="Calhoun S."/>
            <person name="Haridas S."/>
            <person name="Kuo A."/>
            <person name="Mondo S."/>
            <person name="Pangilinan J."/>
            <person name="Riley R."/>
            <person name="Labutti K."/>
            <person name="Andreopoulos B."/>
            <person name="Lipzen A."/>
            <person name="Chen C."/>
            <person name="Yanf M."/>
            <person name="Daum C."/>
            <person name="Ng V."/>
            <person name="Clum A."/>
            <person name="Ohm R."/>
            <person name="Martin F."/>
            <person name="Silar P."/>
            <person name="Natvig D."/>
            <person name="Lalanne C."/>
            <person name="Gautier V."/>
            <person name="Ament-Velasquez S.L."/>
            <person name="Kruys A."/>
            <person name="Hutchinson M.I."/>
            <person name="Powell A.J."/>
            <person name="Barry K."/>
            <person name="Miller A.N."/>
            <person name="Grigoriev I.V."/>
            <person name="Debuchy R."/>
            <person name="Gladieux P."/>
            <person name="Thoren M.H."/>
            <person name="Johannesson H."/>
        </authorList>
    </citation>
    <scope>NUCLEOTIDE SEQUENCE</scope>
    <source>
        <strain evidence="3">CBS 990.96</strain>
    </source>
</reference>
<feature type="chain" id="PRO_5042922959" evidence="1">
    <location>
        <begin position="21"/>
        <end position="389"/>
    </location>
</feature>
<dbReference type="PANTHER" id="PTHR19328:SF75">
    <property type="entry name" value="ALDOSE SUGAR DEHYDROGENASE YLII"/>
    <property type="match status" value="1"/>
</dbReference>
<comment type="caution">
    <text evidence="3">The sequence shown here is derived from an EMBL/GenBank/DDBJ whole genome shotgun (WGS) entry which is preliminary data.</text>
</comment>
<dbReference type="EMBL" id="MU865420">
    <property type="protein sequence ID" value="KAK4223636.1"/>
    <property type="molecule type" value="Genomic_DNA"/>
</dbReference>
<sequence>MMMQLSTACALLGLATSVFAIPATPVAPRHSPSSPQTSVIAVDFLQPWAFAFLPDNRILVTERNGSLRLVNPVTGAKGHITGVPTVSWAGVTIFGQGGLGDVVLHPKYHQNKLVYISYAEPGTNTLPPDAVVARAVVARGKLVLNNSGGGSLQNVQVIWRQSEEILGDGHFGHRILFHGRNDTLFITSGDRQQFDPAQSPTSNLGKIIRLHDDGSVPSDNPFFSSGGVTAQIWASGIRNPYGIDFDQQGRLWEIEMGPFGGDEFNLIQKGANYGWPIVSNGDHYDGTPIPNHDTRPEFNAPKVWWAPVISPAGLIIYKGKLFKHWKGNALIAGLGAQGLVRVQIYGNNTAAEVERIPLGQRIRGVREGPGGAIYVIEDGPGGRLLKLTP</sequence>
<proteinExistence type="predicted"/>
<gene>
    <name evidence="3" type="ORF">QBC38DRAFT_487355</name>
</gene>
<feature type="signal peptide" evidence="1">
    <location>
        <begin position="1"/>
        <end position="20"/>
    </location>
</feature>
<dbReference type="InterPro" id="IPR011042">
    <property type="entry name" value="6-blade_b-propeller_TolB-like"/>
</dbReference>
<evidence type="ECO:0000313" key="4">
    <source>
        <dbReference type="Proteomes" id="UP001301958"/>
    </source>
</evidence>
<dbReference type="AlphaFoldDB" id="A0AAN7GP34"/>
<name>A0AAN7GP34_9PEZI</name>
<dbReference type="InterPro" id="IPR011041">
    <property type="entry name" value="Quinoprot_gluc/sorb_DH_b-prop"/>
</dbReference>
<dbReference type="InterPro" id="IPR012938">
    <property type="entry name" value="Glc/Sorbosone_DH"/>
</dbReference>
<evidence type="ECO:0000313" key="3">
    <source>
        <dbReference type="EMBL" id="KAK4223636.1"/>
    </source>
</evidence>
<dbReference type="Gene3D" id="2.120.10.30">
    <property type="entry name" value="TolB, C-terminal domain"/>
    <property type="match status" value="1"/>
</dbReference>
<dbReference type="SUPFAM" id="SSF50952">
    <property type="entry name" value="Soluble quinoprotein glucose dehydrogenase"/>
    <property type="match status" value="1"/>
</dbReference>
<evidence type="ECO:0000256" key="1">
    <source>
        <dbReference type="SAM" id="SignalP"/>
    </source>
</evidence>
<accession>A0AAN7GP34</accession>
<dbReference type="PANTHER" id="PTHR19328">
    <property type="entry name" value="HEDGEHOG-INTERACTING PROTEIN"/>
    <property type="match status" value="1"/>
</dbReference>
<dbReference type="Pfam" id="PF07995">
    <property type="entry name" value="GSDH"/>
    <property type="match status" value="1"/>
</dbReference>
<dbReference type="Proteomes" id="UP001301958">
    <property type="component" value="Unassembled WGS sequence"/>
</dbReference>
<protein>
    <submittedName>
        <fullName evidence="3">Glucose/Sorbosone dehydrogenase</fullName>
    </submittedName>
</protein>
<reference evidence="3" key="1">
    <citation type="journal article" date="2023" name="Mol. Phylogenet. Evol.">
        <title>Genome-scale phylogeny and comparative genomics of the fungal order Sordariales.</title>
        <authorList>
            <person name="Hensen N."/>
            <person name="Bonometti L."/>
            <person name="Westerberg I."/>
            <person name="Brannstrom I.O."/>
            <person name="Guillou S."/>
            <person name="Cros-Aarteil S."/>
            <person name="Calhoun S."/>
            <person name="Haridas S."/>
            <person name="Kuo A."/>
            <person name="Mondo S."/>
            <person name="Pangilinan J."/>
            <person name="Riley R."/>
            <person name="LaButti K."/>
            <person name="Andreopoulos B."/>
            <person name="Lipzen A."/>
            <person name="Chen C."/>
            <person name="Yan M."/>
            <person name="Daum C."/>
            <person name="Ng V."/>
            <person name="Clum A."/>
            <person name="Steindorff A."/>
            <person name="Ohm R.A."/>
            <person name="Martin F."/>
            <person name="Silar P."/>
            <person name="Natvig D.O."/>
            <person name="Lalanne C."/>
            <person name="Gautier V."/>
            <person name="Ament-Velasquez S.L."/>
            <person name="Kruys A."/>
            <person name="Hutchinson M.I."/>
            <person name="Powell A.J."/>
            <person name="Barry K."/>
            <person name="Miller A.N."/>
            <person name="Grigoriev I.V."/>
            <person name="Debuchy R."/>
            <person name="Gladieux P."/>
            <person name="Hiltunen Thoren M."/>
            <person name="Johannesson H."/>
        </authorList>
    </citation>
    <scope>NUCLEOTIDE SEQUENCE</scope>
    <source>
        <strain evidence="3">CBS 990.96</strain>
    </source>
</reference>
<keyword evidence="4" id="KW-1185">Reference proteome</keyword>
<organism evidence="3 4">
    <name type="scientific">Podospora fimiseda</name>
    <dbReference type="NCBI Taxonomy" id="252190"/>
    <lineage>
        <taxon>Eukaryota</taxon>
        <taxon>Fungi</taxon>
        <taxon>Dikarya</taxon>
        <taxon>Ascomycota</taxon>
        <taxon>Pezizomycotina</taxon>
        <taxon>Sordariomycetes</taxon>
        <taxon>Sordariomycetidae</taxon>
        <taxon>Sordariales</taxon>
        <taxon>Podosporaceae</taxon>
        <taxon>Podospora</taxon>
    </lineage>
</organism>
<keyword evidence="1" id="KW-0732">Signal</keyword>
<feature type="domain" description="Glucose/Sorbosone dehydrogenase" evidence="2">
    <location>
        <begin position="46"/>
        <end position="386"/>
    </location>
</feature>